<dbReference type="InterPro" id="IPR049500">
    <property type="entry name" value="Peptidase_M50B-like"/>
</dbReference>
<feature type="transmembrane region" description="Helical" evidence="10">
    <location>
        <begin position="86"/>
        <end position="110"/>
    </location>
</feature>
<keyword evidence="10" id="KW-0472">Membrane</keyword>
<comment type="subcellular location">
    <subcellularLocation>
        <location evidence="9">Cytoplasm</location>
        <location evidence="9">Cytoskeleton</location>
        <location evidence="9">Phragmoplast</location>
    </subcellularLocation>
    <subcellularLocation>
        <location evidence="1">Cytoplasm</location>
        <location evidence="1">Cytoskeleton</location>
        <location evidence="1">Spindle</location>
    </subcellularLocation>
</comment>
<dbReference type="Pfam" id="PF13398">
    <property type="entry name" value="Peptidase_M50B"/>
    <property type="match status" value="1"/>
</dbReference>
<evidence type="ECO:0000256" key="4">
    <source>
        <dbReference type="ARBA" id="ARBA00022618"/>
    </source>
</evidence>
<keyword evidence="7" id="KW-0206">Cytoskeleton</keyword>
<protein>
    <recommendedName>
        <fullName evidence="11">Calponin-homology (CH) domain-containing protein</fullName>
    </recommendedName>
</protein>
<comment type="caution">
    <text evidence="12">The sequence shown here is derived from an EMBL/GenBank/DDBJ whole genome shotgun (WGS) entry which is preliminary data.</text>
</comment>
<evidence type="ECO:0000313" key="12">
    <source>
        <dbReference type="EMBL" id="CAH1451904.1"/>
    </source>
</evidence>
<keyword evidence="13" id="KW-1185">Reference proteome</keyword>
<dbReference type="InterPro" id="IPR036872">
    <property type="entry name" value="CH_dom_sf"/>
</dbReference>
<dbReference type="GO" id="GO:0009652">
    <property type="term" value="P:thigmotropism"/>
    <property type="evidence" value="ECO:0007669"/>
    <property type="project" value="UniProtKB-ARBA"/>
</dbReference>
<feature type="domain" description="Calponin-homology (CH)" evidence="11">
    <location>
        <begin position="64"/>
        <end position="175"/>
    </location>
</feature>
<dbReference type="Pfam" id="PF00307">
    <property type="entry name" value="CH"/>
    <property type="match status" value="1"/>
</dbReference>
<keyword evidence="5" id="KW-0493">Microtubule</keyword>
<dbReference type="FunFam" id="1.10.418.10:FF:000028">
    <property type="entry name" value="RP/EB family microtubule-associated protein"/>
    <property type="match status" value="1"/>
</dbReference>
<sequence>MGMEVHANEGGVTQTRGGVYWSILPAGYLGSSFWGMLLILASTGLLTSRIAAGCLGVALLIVLFVAKNDLLSFLLSFGSYKKKPQSASFVMSFCSLACSGAVYCQLMNIAHPGTVLMHKLNFNVKIEYHMIQNYKVLGDVFNKLKINKHIEVNKVVKGRRMDNLKFMQWMKRYCDSVSGGANQRSLVVLDPLKPHKDGKKSLQFNRVFGPTGSQEEVFADKRKKLTQRQRRV</sequence>
<gene>
    <name evidence="12" type="ORF">LVIROSA_LOCUS37234</name>
</gene>
<name>A0AAU9PNT0_9ASTR</name>
<evidence type="ECO:0000256" key="7">
    <source>
        <dbReference type="ARBA" id="ARBA00023212"/>
    </source>
</evidence>
<dbReference type="SUPFAM" id="SSF47576">
    <property type="entry name" value="Calponin-homology domain, CH-domain"/>
    <property type="match status" value="1"/>
</dbReference>
<comment type="similarity">
    <text evidence="2">Belongs to the MAPRE family.</text>
</comment>
<keyword evidence="3" id="KW-0963">Cytoplasm</keyword>
<dbReference type="InterPro" id="IPR001715">
    <property type="entry name" value="CH_dom"/>
</dbReference>
<dbReference type="GO" id="GO:0009524">
    <property type="term" value="C:phragmoplast"/>
    <property type="evidence" value="ECO:0007669"/>
    <property type="project" value="UniProtKB-SubCell"/>
</dbReference>
<dbReference type="GO" id="GO:0005874">
    <property type="term" value="C:microtubule"/>
    <property type="evidence" value="ECO:0007669"/>
    <property type="project" value="UniProtKB-KW"/>
</dbReference>
<dbReference type="Proteomes" id="UP001157418">
    <property type="component" value="Unassembled WGS sequence"/>
</dbReference>
<dbReference type="InterPro" id="IPR027328">
    <property type="entry name" value="MAPRE"/>
</dbReference>
<evidence type="ECO:0000256" key="10">
    <source>
        <dbReference type="SAM" id="Phobius"/>
    </source>
</evidence>
<evidence type="ECO:0000256" key="2">
    <source>
        <dbReference type="ARBA" id="ARBA00010729"/>
    </source>
</evidence>
<dbReference type="GO" id="GO:0051301">
    <property type="term" value="P:cell division"/>
    <property type="evidence" value="ECO:0007669"/>
    <property type="project" value="UniProtKB-KW"/>
</dbReference>
<keyword evidence="8" id="KW-0131">Cell cycle</keyword>
<dbReference type="AlphaFoldDB" id="A0AAU9PNT0"/>
<keyword evidence="6" id="KW-0498">Mitosis</keyword>
<keyword evidence="10" id="KW-0812">Transmembrane</keyword>
<proteinExistence type="inferred from homology"/>
<evidence type="ECO:0000256" key="9">
    <source>
        <dbReference type="ARBA" id="ARBA00060413"/>
    </source>
</evidence>
<organism evidence="12 13">
    <name type="scientific">Lactuca virosa</name>
    <dbReference type="NCBI Taxonomy" id="75947"/>
    <lineage>
        <taxon>Eukaryota</taxon>
        <taxon>Viridiplantae</taxon>
        <taxon>Streptophyta</taxon>
        <taxon>Embryophyta</taxon>
        <taxon>Tracheophyta</taxon>
        <taxon>Spermatophyta</taxon>
        <taxon>Magnoliopsida</taxon>
        <taxon>eudicotyledons</taxon>
        <taxon>Gunneridae</taxon>
        <taxon>Pentapetalae</taxon>
        <taxon>asterids</taxon>
        <taxon>campanulids</taxon>
        <taxon>Asterales</taxon>
        <taxon>Asteraceae</taxon>
        <taxon>Cichorioideae</taxon>
        <taxon>Cichorieae</taxon>
        <taxon>Lactucinae</taxon>
        <taxon>Lactuca</taxon>
    </lineage>
</organism>
<evidence type="ECO:0000256" key="5">
    <source>
        <dbReference type="ARBA" id="ARBA00022701"/>
    </source>
</evidence>
<evidence type="ECO:0000256" key="3">
    <source>
        <dbReference type="ARBA" id="ARBA00022490"/>
    </source>
</evidence>
<dbReference type="EMBL" id="CAKMRJ010005745">
    <property type="protein sequence ID" value="CAH1451904.1"/>
    <property type="molecule type" value="Genomic_DNA"/>
</dbReference>
<evidence type="ECO:0000256" key="1">
    <source>
        <dbReference type="ARBA" id="ARBA00004186"/>
    </source>
</evidence>
<reference evidence="12 13" key="1">
    <citation type="submission" date="2022-01" db="EMBL/GenBank/DDBJ databases">
        <authorList>
            <person name="Xiong W."/>
            <person name="Schranz E."/>
        </authorList>
    </citation>
    <scope>NUCLEOTIDE SEQUENCE [LARGE SCALE GENOMIC DNA]</scope>
</reference>
<keyword evidence="4" id="KW-0132">Cell division</keyword>
<dbReference type="PANTHER" id="PTHR10623">
    <property type="entry name" value="MICROTUBULE-ASSOCIATED PROTEIN RP/EB FAMILY MEMBER"/>
    <property type="match status" value="1"/>
</dbReference>
<evidence type="ECO:0000256" key="6">
    <source>
        <dbReference type="ARBA" id="ARBA00022776"/>
    </source>
</evidence>
<dbReference type="GO" id="GO:0005819">
    <property type="term" value="C:spindle"/>
    <property type="evidence" value="ECO:0007669"/>
    <property type="project" value="UniProtKB-SubCell"/>
</dbReference>
<feature type="transmembrane region" description="Helical" evidence="10">
    <location>
        <begin position="48"/>
        <end position="66"/>
    </location>
</feature>
<dbReference type="PROSITE" id="PS50021">
    <property type="entry name" value="CH"/>
    <property type="match status" value="1"/>
</dbReference>
<feature type="transmembrane region" description="Helical" evidence="10">
    <location>
        <begin position="20"/>
        <end position="41"/>
    </location>
</feature>
<accession>A0AAU9PNT0</accession>
<evidence type="ECO:0000313" key="13">
    <source>
        <dbReference type="Proteomes" id="UP001157418"/>
    </source>
</evidence>
<keyword evidence="10" id="KW-1133">Transmembrane helix</keyword>
<dbReference type="Gene3D" id="1.10.418.10">
    <property type="entry name" value="Calponin-like domain"/>
    <property type="match status" value="1"/>
</dbReference>
<evidence type="ECO:0000259" key="11">
    <source>
        <dbReference type="PROSITE" id="PS50021"/>
    </source>
</evidence>
<dbReference type="GO" id="GO:0008017">
    <property type="term" value="F:microtubule binding"/>
    <property type="evidence" value="ECO:0007669"/>
    <property type="project" value="InterPro"/>
</dbReference>
<evidence type="ECO:0000256" key="8">
    <source>
        <dbReference type="ARBA" id="ARBA00023306"/>
    </source>
</evidence>